<dbReference type="Proteomes" id="UP001303046">
    <property type="component" value="Unassembled WGS sequence"/>
</dbReference>
<evidence type="ECO:0000313" key="1">
    <source>
        <dbReference type="EMBL" id="KAK6749195.1"/>
    </source>
</evidence>
<protein>
    <submittedName>
        <fullName evidence="1">Uncharacterized protein</fullName>
    </submittedName>
</protein>
<reference evidence="1 2" key="1">
    <citation type="submission" date="2023-08" db="EMBL/GenBank/DDBJ databases">
        <title>A Necator americanus chromosomal reference genome.</title>
        <authorList>
            <person name="Ilik V."/>
            <person name="Petrzelkova K.J."/>
            <person name="Pardy F."/>
            <person name="Fuh T."/>
            <person name="Niatou-Singa F.S."/>
            <person name="Gouil Q."/>
            <person name="Baker L."/>
            <person name="Ritchie M.E."/>
            <person name="Jex A.R."/>
            <person name="Gazzola D."/>
            <person name="Li H."/>
            <person name="Toshio Fujiwara R."/>
            <person name="Zhan B."/>
            <person name="Aroian R.V."/>
            <person name="Pafco B."/>
            <person name="Schwarz E.M."/>
        </authorList>
    </citation>
    <scope>NUCLEOTIDE SEQUENCE [LARGE SCALE GENOMIC DNA]</scope>
    <source>
        <strain evidence="1 2">Aroian</strain>
        <tissue evidence="1">Whole animal</tissue>
    </source>
</reference>
<sequence length="249" mass="28136">MQARTVKDDVMGLTETRRRHPVNAAYGAGEDLFLGTCDSRGVGDVGVLVNATEPGQEDVDEEEISDAIFTLNEMNISQCSSYVYQGREINMMNNLTSELGRRKRVAWGAYKSIEDAMKMTKNIRLQAHLFNTTVLFALTYASENWTCRKQEENAISVIERAIERVVLIVSGSTPVKEGIRNSLLRHRSKIRDAANENSLQVLSKQFVDVYWNEDKSRALVRADLDKFKAEHKNQAHVFCYVDEVLPQGS</sequence>
<comment type="caution">
    <text evidence="1">The sequence shown here is derived from an EMBL/GenBank/DDBJ whole genome shotgun (WGS) entry which is preliminary data.</text>
</comment>
<evidence type="ECO:0000313" key="2">
    <source>
        <dbReference type="Proteomes" id="UP001303046"/>
    </source>
</evidence>
<gene>
    <name evidence="1" type="primary">Necator_chrIV.g14957</name>
    <name evidence="1" type="ORF">RB195_001662</name>
</gene>
<dbReference type="EMBL" id="JAVFWL010000004">
    <property type="protein sequence ID" value="KAK6749195.1"/>
    <property type="molecule type" value="Genomic_DNA"/>
</dbReference>
<name>A0ABR1DFD2_NECAM</name>
<proteinExistence type="predicted"/>
<accession>A0ABR1DFD2</accession>
<organism evidence="1 2">
    <name type="scientific">Necator americanus</name>
    <name type="common">Human hookworm</name>
    <dbReference type="NCBI Taxonomy" id="51031"/>
    <lineage>
        <taxon>Eukaryota</taxon>
        <taxon>Metazoa</taxon>
        <taxon>Ecdysozoa</taxon>
        <taxon>Nematoda</taxon>
        <taxon>Chromadorea</taxon>
        <taxon>Rhabditida</taxon>
        <taxon>Rhabditina</taxon>
        <taxon>Rhabditomorpha</taxon>
        <taxon>Strongyloidea</taxon>
        <taxon>Ancylostomatidae</taxon>
        <taxon>Bunostominae</taxon>
        <taxon>Necator</taxon>
    </lineage>
</organism>
<keyword evidence="2" id="KW-1185">Reference proteome</keyword>